<organism evidence="2 3">
    <name type="scientific">Gigaspora margarita</name>
    <dbReference type="NCBI Taxonomy" id="4874"/>
    <lineage>
        <taxon>Eukaryota</taxon>
        <taxon>Fungi</taxon>
        <taxon>Fungi incertae sedis</taxon>
        <taxon>Mucoromycota</taxon>
        <taxon>Glomeromycotina</taxon>
        <taxon>Glomeromycetes</taxon>
        <taxon>Diversisporales</taxon>
        <taxon>Gigasporaceae</taxon>
        <taxon>Gigaspora</taxon>
    </lineage>
</organism>
<dbReference type="Proteomes" id="UP000789901">
    <property type="component" value="Unassembled WGS sequence"/>
</dbReference>
<feature type="region of interest" description="Disordered" evidence="1">
    <location>
        <begin position="349"/>
        <end position="371"/>
    </location>
</feature>
<name>A0ABN7UBV1_GIGMA</name>
<evidence type="ECO:0000256" key="1">
    <source>
        <dbReference type="SAM" id="MobiDB-lite"/>
    </source>
</evidence>
<keyword evidence="3" id="KW-1185">Reference proteome</keyword>
<protein>
    <submittedName>
        <fullName evidence="2">13674_t:CDS:1</fullName>
    </submittedName>
</protein>
<sequence length="371" mass="42822">MAKLQELRAETLVREDKNSLTESNKLVSNLQAGMSLGHPISVLIDEFNEKQADGIEEVTRIQYRESLNPTEKSNKESENSLANTNEIWMKFFYRDLGESNYKKSWTSLFTKLTRGPSTYSTYSVRNQITTKNSRAAFFEICTLIYLSMNKIAVVLNKCIGNDIIGIKPYFTKGVRTHLEIIFKFRKNIQKYSTNGINMFNQTFLDYIPTNSRNSYLSIKLKNVPIDFQDDIMKEICETFDHKLKAEYRKYKKNKIALSERSALYNSTDLSNNTFINSEQTVENNCTNIQDHLSQEEIVVTQVQQNNSILTGNQQEESSDLDDIETNTHIADLETLLQEEKDQEFSIQDSNSIANKNMDNTQQETEFTLVNN</sequence>
<dbReference type="EMBL" id="CAJVQB010001990">
    <property type="protein sequence ID" value="CAG8558105.1"/>
    <property type="molecule type" value="Genomic_DNA"/>
</dbReference>
<evidence type="ECO:0000313" key="2">
    <source>
        <dbReference type="EMBL" id="CAG8558105.1"/>
    </source>
</evidence>
<gene>
    <name evidence="2" type="ORF">GMARGA_LOCUS4883</name>
</gene>
<reference evidence="2 3" key="1">
    <citation type="submission" date="2021-06" db="EMBL/GenBank/DDBJ databases">
        <authorList>
            <person name="Kallberg Y."/>
            <person name="Tangrot J."/>
            <person name="Rosling A."/>
        </authorList>
    </citation>
    <scope>NUCLEOTIDE SEQUENCE [LARGE SCALE GENOMIC DNA]</scope>
    <source>
        <strain evidence="2 3">120-4 pot B 10/14</strain>
    </source>
</reference>
<evidence type="ECO:0000313" key="3">
    <source>
        <dbReference type="Proteomes" id="UP000789901"/>
    </source>
</evidence>
<proteinExistence type="predicted"/>
<feature type="non-terminal residue" evidence="2">
    <location>
        <position position="371"/>
    </location>
</feature>
<comment type="caution">
    <text evidence="2">The sequence shown here is derived from an EMBL/GenBank/DDBJ whole genome shotgun (WGS) entry which is preliminary data.</text>
</comment>
<accession>A0ABN7UBV1</accession>